<keyword evidence="2" id="KW-0472">Membrane</keyword>
<keyword evidence="2" id="KW-1133">Transmembrane helix</keyword>
<dbReference type="EMBL" id="JACHBS010000001">
    <property type="protein sequence ID" value="MBB5617838.1"/>
    <property type="molecule type" value="Genomic_DNA"/>
</dbReference>
<feature type="transmembrane region" description="Helical" evidence="2">
    <location>
        <begin position="143"/>
        <end position="166"/>
    </location>
</feature>
<dbReference type="AlphaFoldDB" id="A0A840XMJ3"/>
<evidence type="ECO:0000313" key="4">
    <source>
        <dbReference type="Proteomes" id="UP000552883"/>
    </source>
</evidence>
<keyword evidence="4" id="KW-1185">Reference proteome</keyword>
<evidence type="ECO:0000313" key="3">
    <source>
        <dbReference type="EMBL" id="MBB5617838.1"/>
    </source>
</evidence>
<comment type="caution">
    <text evidence="3">The sequence shown here is derived from an EMBL/GenBank/DDBJ whole genome shotgun (WGS) entry which is preliminary data.</text>
</comment>
<feature type="compositionally biased region" description="Low complexity" evidence="1">
    <location>
        <begin position="41"/>
        <end position="66"/>
    </location>
</feature>
<accession>A0A840XMJ3</accession>
<protein>
    <submittedName>
        <fullName evidence="3">Uncharacterized protein</fullName>
    </submittedName>
</protein>
<organism evidence="3 4">
    <name type="scientific">Microcella frigidaquae</name>
    <dbReference type="NCBI Taxonomy" id="424758"/>
    <lineage>
        <taxon>Bacteria</taxon>
        <taxon>Bacillati</taxon>
        <taxon>Actinomycetota</taxon>
        <taxon>Actinomycetes</taxon>
        <taxon>Micrococcales</taxon>
        <taxon>Microbacteriaceae</taxon>
        <taxon>Microcella</taxon>
    </lineage>
</organism>
<dbReference type="RefSeq" id="WP_153983075.1">
    <property type="nucleotide sequence ID" value="NZ_BAAANZ010000021.1"/>
</dbReference>
<dbReference type="OrthoDB" id="5125090at2"/>
<name>A0A840XMJ3_9MICO</name>
<evidence type="ECO:0000256" key="1">
    <source>
        <dbReference type="SAM" id="MobiDB-lite"/>
    </source>
</evidence>
<reference evidence="3 4" key="1">
    <citation type="submission" date="2020-08" db="EMBL/GenBank/DDBJ databases">
        <title>Sequencing the genomes of 1000 actinobacteria strains.</title>
        <authorList>
            <person name="Klenk H.-P."/>
        </authorList>
    </citation>
    <scope>NUCLEOTIDE SEQUENCE [LARGE SCALE GENOMIC DNA]</scope>
    <source>
        <strain evidence="3 4">DSM 23889</strain>
    </source>
</reference>
<feature type="transmembrane region" description="Helical" evidence="2">
    <location>
        <begin position="99"/>
        <end position="123"/>
    </location>
</feature>
<gene>
    <name evidence="3" type="ORF">BJ959_001334</name>
</gene>
<feature type="region of interest" description="Disordered" evidence="1">
    <location>
        <begin position="41"/>
        <end position="73"/>
    </location>
</feature>
<proteinExistence type="predicted"/>
<dbReference type="Proteomes" id="UP000552883">
    <property type="component" value="Unassembled WGS sequence"/>
</dbReference>
<evidence type="ECO:0000256" key="2">
    <source>
        <dbReference type="SAM" id="Phobius"/>
    </source>
</evidence>
<feature type="region of interest" description="Disordered" evidence="1">
    <location>
        <begin position="1"/>
        <end position="26"/>
    </location>
</feature>
<sequence length="177" mass="17952">MAAASSGSGGLDPRYPEAFQRGGAASAPVVDDPAVVRGAAPAAGRMPAARRADRPSPTTPIAASAPVDGVSDGIPSEVEPGDVRYAELVVAGNPWLRTLWVIGGIAIVAGFALTIYAELAFSAATSGIYDPSVYIVPRIAEALAQPLVIAGVLALVAETALQIVAWRPSAARAVPRD</sequence>
<keyword evidence="2" id="KW-0812">Transmembrane</keyword>